<dbReference type="GO" id="GO:0005975">
    <property type="term" value="P:carbohydrate metabolic process"/>
    <property type="evidence" value="ECO:0007669"/>
    <property type="project" value="InterPro"/>
</dbReference>
<dbReference type="PANTHER" id="PTHR48050">
    <property type="entry name" value="STEROL 3-BETA-GLUCOSYLTRANSFERASE"/>
    <property type="match status" value="1"/>
</dbReference>
<dbReference type="Gene3D" id="3.40.50.2000">
    <property type="entry name" value="Glycogen Phosphorylase B"/>
    <property type="match status" value="2"/>
</dbReference>
<evidence type="ECO:0000259" key="2">
    <source>
        <dbReference type="Pfam" id="PF06722"/>
    </source>
</evidence>
<dbReference type="RefSeq" id="WP_156186212.1">
    <property type="nucleotide sequence ID" value="NZ_JACHEK010000002.1"/>
</dbReference>
<sequence>MSNILVCAVPNPGHVGPMLAVAEHLQRIGHDVTFTTSENFRSKVASAGIRFVPLTGKADYDYRHMYEVPGGEDLSDEDRKIHVFRERFAEVIPDQYQVIQQISRDTPPDLILVDTFFMGIFPMLLGPRENRPPVIGCGVNPMILSSADCGMVVPPATTPEEKQQIVTENQVIQEKFQPVDERINAIMRSSGVRPMPHFFVDSVYLLPDIFLQFAPEALEYPRSEMPETIRYIGPIVPSRPVKFEPPVWWQELDGSRPVVLVTQGTLANHDFNEVIQPTLDGLAGEDVLVIVAAGRSDTETLNVPENARVASFIPFDKILPKVDVLVTNGGYGAVNHALSLGVPMVLSGTTEDKDMVSARVAWAGAGINLKTRHANPEEVRNAVRTILLNEQYRNAAKRLQEDCSRYDALAEITRTVDAMLAQNENMSEPSLVSAR</sequence>
<dbReference type="FunFam" id="3.40.50.2000:FF:000072">
    <property type="entry name" value="Glycosyl transferase"/>
    <property type="match status" value="1"/>
</dbReference>
<feature type="domain" description="Glycosyltransferase family 28 N-terminal" evidence="1">
    <location>
        <begin position="13"/>
        <end position="57"/>
    </location>
</feature>
<accession>A0A841JXY4</accession>
<dbReference type="Proteomes" id="UP000538666">
    <property type="component" value="Unassembled WGS sequence"/>
</dbReference>
<comment type="caution">
    <text evidence="3">The sequence shown here is derived from an EMBL/GenBank/DDBJ whole genome shotgun (WGS) entry which is preliminary data.</text>
</comment>
<keyword evidence="4" id="KW-1185">Reference proteome</keyword>
<dbReference type="Pfam" id="PF03033">
    <property type="entry name" value="Glyco_transf_28"/>
    <property type="match status" value="1"/>
</dbReference>
<dbReference type="InterPro" id="IPR002213">
    <property type="entry name" value="UDP_glucos_trans"/>
</dbReference>
<dbReference type="InterPro" id="IPR010610">
    <property type="entry name" value="EryCIII-like_C"/>
</dbReference>
<dbReference type="PANTHER" id="PTHR48050:SF13">
    <property type="entry name" value="STEROL 3-BETA-GLUCOSYLTRANSFERASE UGT80A2"/>
    <property type="match status" value="1"/>
</dbReference>
<organism evidence="3 4">
    <name type="scientific">Silvibacterium bohemicum</name>
    <dbReference type="NCBI Taxonomy" id="1577686"/>
    <lineage>
        <taxon>Bacteria</taxon>
        <taxon>Pseudomonadati</taxon>
        <taxon>Acidobacteriota</taxon>
        <taxon>Terriglobia</taxon>
        <taxon>Terriglobales</taxon>
        <taxon>Acidobacteriaceae</taxon>
        <taxon>Silvibacterium</taxon>
    </lineage>
</organism>
<dbReference type="AlphaFoldDB" id="A0A841JXY4"/>
<dbReference type="CDD" id="cd03784">
    <property type="entry name" value="GT1_Gtf-like"/>
    <property type="match status" value="1"/>
</dbReference>
<evidence type="ECO:0000259" key="1">
    <source>
        <dbReference type="Pfam" id="PF03033"/>
    </source>
</evidence>
<dbReference type="InterPro" id="IPR050426">
    <property type="entry name" value="Glycosyltransferase_28"/>
</dbReference>
<dbReference type="GO" id="GO:0033072">
    <property type="term" value="P:vancomycin biosynthetic process"/>
    <property type="evidence" value="ECO:0007669"/>
    <property type="project" value="UniProtKB-ARBA"/>
</dbReference>
<reference evidence="3 4" key="1">
    <citation type="submission" date="2020-08" db="EMBL/GenBank/DDBJ databases">
        <title>Genomic Encyclopedia of Type Strains, Phase IV (KMG-IV): sequencing the most valuable type-strain genomes for metagenomic binning, comparative biology and taxonomic classification.</title>
        <authorList>
            <person name="Goeker M."/>
        </authorList>
    </citation>
    <scope>NUCLEOTIDE SEQUENCE [LARGE SCALE GENOMIC DNA]</scope>
    <source>
        <strain evidence="3 4">DSM 103733</strain>
    </source>
</reference>
<feature type="domain" description="Erythromycin biosynthesis protein CIII-like C-terminal" evidence="2">
    <location>
        <begin position="279"/>
        <end position="417"/>
    </location>
</feature>
<dbReference type="GO" id="GO:0016758">
    <property type="term" value="F:hexosyltransferase activity"/>
    <property type="evidence" value="ECO:0007669"/>
    <property type="project" value="InterPro"/>
</dbReference>
<dbReference type="EMBL" id="JACHEK010000002">
    <property type="protein sequence ID" value="MBB6143298.1"/>
    <property type="molecule type" value="Genomic_DNA"/>
</dbReference>
<gene>
    <name evidence="3" type="ORF">HNQ77_001242</name>
</gene>
<keyword evidence="3" id="KW-0808">Transferase</keyword>
<evidence type="ECO:0000313" key="3">
    <source>
        <dbReference type="EMBL" id="MBB6143298.1"/>
    </source>
</evidence>
<dbReference type="InterPro" id="IPR004276">
    <property type="entry name" value="GlycoTrans_28_N"/>
</dbReference>
<proteinExistence type="predicted"/>
<protein>
    <submittedName>
        <fullName evidence="3">MGT family glycosyltransferase</fullName>
    </submittedName>
</protein>
<dbReference type="Pfam" id="PF06722">
    <property type="entry name" value="EryCIII-like_C"/>
    <property type="match status" value="1"/>
</dbReference>
<dbReference type="SUPFAM" id="SSF53756">
    <property type="entry name" value="UDP-Glycosyltransferase/glycogen phosphorylase"/>
    <property type="match status" value="1"/>
</dbReference>
<dbReference type="GO" id="GO:0008194">
    <property type="term" value="F:UDP-glycosyltransferase activity"/>
    <property type="evidence" value="ECO:0007669"/>
    <property type="project" value="InterPro"/>
</dbReference>
<name>A0A841JXY4_9BACT</name>
<dbReference type="OrthoDB" id="6620093at2"/>
<evidence type="ECO:0000313" key="4">
    <source>
        <dbReference type="Proteomes" id="UP000538666"/>
    </source>
</evidence>